<keyword evidence="3" id="KW-1185">Reference proteome</keyword>
<evidence type="ECO:0000313" key="3">
    <source>
        <dbReference type="Proteomes" id="UP001597101"/>
    </source>
</evidence>
<proteinExistence type="predicted"/>
<evidence type="ECO:0000313" key="2">
    <source>
        <dbReference type="EMBL" id="MFD0915023.1"/>
    </source>
</evidence>
<dbReference type="EMBL" id="JBHTJV010000002">
    <property type="protein sequence ID" value="MFD0915023.1"/>
    <property type="molecule type" value="Genomic_DNA"/>
</dbReference>
<sequence>MSGSTVELYGISEKPDRYKRYSAHVFIKDRWVQGKALKAGAAIFDGQAGRSECVDEMMRLEREAIAAKKGVWSGKMKVFQSQDVAAISAKSGQMVLVEGVVQSIGDRSSRLYLNFGQKWSEDFTGFVRRKGREAYRGDINELVALKGKRIRIRGVLEESGGPMIRIFHEAQISIED</sequence>
<protein>
    <submittedName>
        <fullName evidence="2">Thermonuclease family protein</fullName>
    </submittedName>
</protein>
<dbReference type="SUPFAM" id="SSF50199">
    <property type="entry name" value="Staphylococcal nuclease"/>
    <property type="match status" value="1"/>
</dbReference>
<dbReference type="RefSeq" id="WP_377210874.1">
    <property type="nucleotide sequence ID" value="NZ_JBHTJV010000002.1"/>
</dbReference>
<feature type="domain" description="TNase-like" evidence="1">
    <location>
        <begin position="13"/>
        <end position="73"/>
    </location>
</feature>
<comment type="caution">
    <text evidence="2">The sequence shown here is derived from an EMBL/GenBank/DDBJ whole genome shotgun (WGS) entry which is preliminary data.</text>
</comment>
<dbReference type="InterPro" id="IPR016071">
    <property type="entry name" value="Staphylococal_nuclease_OB-fold"/>
</dbReference>
<name>A0ABW3FAZ8_9HYPH</name>
<dbReference type="Pfam" id="PF00565">
    <property type="entry name" value="SNase"/>
    <property type="match status" value="1"/>
</dbReference>
<gene>
    <name evidence="2" type="ORF">ACFQ14_01230</name>
</gene>
<dbReference type="Gene3D" id="2.40.50.90">
    <property type="match status" value="1"/>
</dbReference>
<dbReference type="InterPro" id="IPR035437">
    <property type="entry name" value="SNase_OB-fold_sf"/>
</dbReference>
<evidence type="ECO:0000259" key="1">
    <source>
        <dbReference type="Pfam" id="PF00565"/>
    </source>
</evidence>
<reference evidence="3" key="1">
    <citation type="journal article" date="2019" name="Int. J. Syst. Evol. Microbiol.">
        <title>The Global Catalogue of Microorganisms (GCM) 10K type strain sequencing project: providing services to taxonomists for standard genome sequencing and annotation.</title>
        <authorList>
            <consortium name="The Broad Institute Genomics Platform"/>
            <consortium name="The Broad Institute Genome Sequencing Center for Infectious Disease"/>
            <person name="Wu L."/>
            <person name="Ma J."/>
        </authorList>
    </citation>
    <scope>NUCLEOTIDE SEQUENCE [LARGE SCALE GENOMIC DNA]</scope>
    <source>
        <strain evidence="3">CCUG 60023</strain>
    </source>
</reference>
<organism evidence="2 3">
    <name type="scientific">Pseudahrensia aquimaris</name>
    <dbReference type="NCBI Taxonomy" id="744461"/>
    <lineage>
        <taxon>Bacteria</taxon>
        <taxon>Pseudomonadati</taxon>
        <taxon>Pseudomonadota</taxon>
        <taxon>Alphaproteobacteria</taxon>
        <taxon>Hyphomicrobiales</taxon>
        <taxon>Ahrensiaceae</taxon>
        <taxon>Pseudahrensia</taxon>
    </lineage>
</organism>
<dbReference type="Proteomes" id="UP001597101">
    <property type="component" value="Unassembled WGS sequence"/>
</dbReference>
<accession>A0ABW3FAZ8</accession>